<evidence type="ECO:0000313" key="3">
    <source>
        <dbReference type="EMBL" id="KAE8374227.1"/>
    </source>
</evidence>
<reference evidence="3 4" key="1">
    <citation type="submission" date="2019-04" db="EMBL/GenBank/DDBJ databases">
        <title>Friends and foes A comparative genomics studyof 23 Aspergillus species from section Flavi.</title>
        <authorList>
            <consortium name="DOE Joint Genome Institute"/>
            <person name="Kjaerbolling I."/>
            <person name="Vesth T."/>
            <person name="Frisvad J.C."/>
            <person name="Nybo J.L."/>
            <person name="Theobald S."/>
            <person name="Kildgaard S."/>
            <person name="Isbrandt T."/>
            <person name="Kuo A."/>
            <person name="Sato A."/>
            <person name="Lyhne E.K."/>
            <person name="Kogle M.E."/>
            <person name="Wiebenga A."/>
            <person name="Kun R.S."/>
            <person name="Lubbers R.J."/>
            <person name="Makela M.R."/>
            <person name="Barry K."/>
            <person name="Chovatia M."/>
            <person name="Clum A."/>
            <person name="Daum C."/>
            <person name="Haridas S."/>
            <person name="He G."/>
            <person name="LaButti K."/>
            <person name="Lipzen A."/>
            <person name="Mondo S."/>
            <person name="Riley R."/>
            <person name="Salamov A."/>
            <person name="Simmons B.A."/>
            <person name="Magnuson J.K."/>
            <person name="Henrissat B."/>
            <person name="Mortensen U.H."/>
            <person name="Larsen T.O."/>
            <person name="Devries R.P."/>
            <person name="Grigoriev I.V."/>
            <person name="Machida M."/>
            <person name="Baker S.E."/>
            <person name="Andersen M.R."/>
        </authorList>
    </citation>
    <scope>NUCLEOTIDE SEQUENCE [LARGE SCALE GENOMIC DNA]</scope>
    <source>
        <strain evidence="3 4">IBT 29228</strain>
    </source>
</reference>
<evidence type="ECO:0000313" key="4">
    <source>
        <dbReference type="Proteomes" id="UP000326198"/>
    </source>
</evidence>
<evidence type="ECO:0000256" key="1">
    <source>
        <dbReference type="SAM" id="MobiDB-lite"/>
    </source>
</evidence>
<dbReference type="AlphaFoldDB" id="A0A5N7AWJ1"/>
<dbReference type="EMBL" id="ML736290">
    <property type="protein sequence ID" value="KAE8374227.1"/>
    <property type="molecule type" value="Genomic_DNA"/>
</dbReference>
<keyword evidence="2" id="KW-0812">Transmembrane</keyword>
<proteinExistence type="predicted"/>
<feature type="region of interest" description="Disordered" evidence="1">
    <location>
        <begin position="70"/>
        <end position="108"/>
    </location>
</feature>
<sequence>MAEVEPMIVTLYPATCLVLTAIFLVFFNRASISRGLSRCAQVFGPENHYVGLRDTGFEVDADLEHQWKTVQPRKKENNTHWPTAPTYSSSTAPSYPSTTSTDDPGTTPLARYFDLETGAIYPRVLEPPTLAWEVELRMHIERGVGFQANWDRAVDYMVGLFVGLHV</sequence>
<gene>
    <name evidence="3" type="ORF">BDV26DRAFT_284431</name>
</gene>
<dbReference type="OrthoDB" id="4485873at2759"/>
<accession>A0A5N7AWJ1</accession>
<evidence type="ECO:0000256" key="2">
    <source>
        <dbReference type="SAM" id="Phobius"/>
    </source>
</evidence>
<keyword evidence="2" id="KW-1133">Transmembrane helix</keyword>
<name>A0A5N7AWJ1_9EURO</name>
<keyword evidence="4" id="KW-1185">Reference proteome</keyword>
<feature type="compositionally biased region" description="Low complexity" evidence="1">
    <location>
        <begin position="82"/>
        <end position="108"/>
    </location>
</feature>
<dbReference type="Proteomes" id="UP000326198">
    <property type="component" value="Unassembled WGS sequence"/>
</dbReference>
<keyword evidence="2" id="KW-0472">Membrane</keyword>
<protein>
    <submittedName>
        <fullName evidence="3">Uncharacterized protein</fullName>
    </submittedName>
</protein>
<feature type="transmembrane region" description="Helical" evidence="2">
    <location>
        <begin position="6"/>
        <end position="27"/>
    </location>
</feature>
<organism evidence="3 4">
    <name type="scientific">Aspergillus bertholletiae</name>
    <dbReference type="NCBI Taxonomy" id="1226010"/>
    <lineage>
        <taxon>Eukaryota</taxon>
        <taxon>Fungi</taxon>
        <taxon>Dikarya</taxon>
        <taxon>Ascomycota</taxon>
        <taxon>Pezizomycotina</taxon>
        <taxon>Eurotiomycetes</taxon>
        <taxon>Eurotiomycetidae</taxon>
        <taxon>Eurotiales</taxon>
        <taxon>Aspergillaceae</taxon>
        <taxon>Aspergillus</taxon>
        <taxon>Aspergillus subgen. Circumdati</taxon>
    </lineage>
</organism>